<organism evidence="1">
    <name type="scientific">marine sediment metagenome</name>
    <dbReference type="NCBI Taxonomy" id="412755"/>
    <lineage>
        <taxon>unclassified sequences</taxon>
        <taxon>metagenomes</taxon>
        <taxon>ecological metagenomes</taxon>
    </lineage>
</organism>
<proteinExistence type="predicted"/>
<gene>
    <name evidence="1" type="ORF">S01H1_63134</name>
</gene>
<reference evidence="1" key="1">
    <citation type="journal article" date="2014" name="Front. Microbiol.">
        <title>High frequency of phylogenetically diverse reductive dehalogenase-homologous genes in deep subseafloor sedimentary metagenomes.</title>
        <authorList>
            <person name="Kawai M."/>
            <person name="Futagami T."/>
            <person name="Toyoda A."/>
            <person name="Takaki Y."/>
            <person name="Nishi S."/>
            <person name="Hori S."/>
            <person name="Arai W."/>
            <person name="Tsubouchi T."/>
            <person name="Morono Y."/>
            <person name="Uchiyama I."/>
            <person name="Ito T."/>
            <person name="Fujiyama A."/>
            <person name="Inagaki F."/>
            <person name="Takami H."/>
        </authorList>
    </citation>
    <scope>NUCLEOTIDE SEQUENCE</scope>
    <source>
        <strain evidence="1">Expedition CK06-06</strain>
    </source>
</reference>
<evidence type="ECO:0000313" key="1">
    <source>
        <dbReference type="EMBL" id="GAG33102.1"/>
    </source>
</evidence>
<protein>
    <submittedName>
        <fullName evidence="1">Uncharacterized protein</fullName>
    </submittedName>
</protein>
<comment type="caution">
    <text evidence="1">The sequence shown here is derived from an EMBL/GenBank/DDBJ whole genome shotgun (WGS) entry which is preliminary data.</text>
</comment>
<sequence length="82" mass="9385">SGLDHSDGCEREHDEALNPDMVIIREALERYCDEVRDPRKGYMITNAKDMMEWLLKYDSSKYTTGAPEIFTGTRDALEDLGV</sequence>
<feature type="non-terminal residue" evidence="1">
    <location>
        <position position="1"/>
    </location>
</feature>
<name>X0XCG0_9ZZZZ</name>
<dbReference type="AlphaFoldDB" id="X0XCG0"/>
<accession>X0XCG0</accession>
<dbReference type="EMBL" id="BARS01041518">
    <property type="protein sequence ID" value="GAG33102.1"/>
    <property type="molecule type" value="Genomic_DNA"/>
</dbReference>